<evidence type="ECO:0000259" key="18">
    <source>
        <dbReference type="SMART" id="SM00900"/>
    </source>
</evidence>
<evidence type="ECO:0000256" key="5">
    <source>
        <dbReference type="ARBA" id="ARBA00022630"/>
    </source>
</evidence>
<evidence type="ECO:0000256" key="7">
    <source>
        <dbReference type="ARBA" id="ARBA00022692"/>
    </source>
</evidence>
<keyword evidence="6 16" id="KW-0288">FMN</keyword>
<comment type="function">
    <text evidence="16">NQR complex catalyzes the reduction of ubiquinone-1 to ubiquinol by two successive reactions, coupled with the transport of Na(+) ions from the cytoplasm to the periplasm. NqrA to NqrE are probably involved in the second step, the conversion of ubisemiquinone to ubiquinol.</text>
</comment>
<keyword evidence="13 16" id="KW-0830">Ubiquinone</keyword>
<keyword evidence="12 16" id="KW-0406">Ion transport</keyword>
<dbReference type="EC" id="7.2.1.1" evidence="16 17"/>
<dbReference type="PIRSF" id="PIRSF009437">
    <property type="entry name" value="NQR-1_subunit_C"/>
    <property type="match status" value="1"/>
</dbReference>
<comment type="catalytic activity">
    <reaction evidence="16 17">
        <text>a ubiquinone + n Na(+)(in) + NADH + H(+) = a ubiquinol + n Na(+)(out) + NAD(+)</text>
        <dbReference type="Rhea" id="RHEA:47748"/>
        <dbReference type="Rhea" id="RHEA-COMP:9565"/>
        <dbReference type="Rhea" id="RHEA-COMP:9566"/>
        <dbReference type="ChEBI" id="CHEBI:15378"/>
        <dbReference type="ChEBI" id="CHEBI:16389"/>
        <dbReference type="ChEBI" id="CHEBI:17976"/>
        <dbReference type="ChEBI" id="CHEBI:29101"/>
        <dbReference type="ChEBI" id="CHEBI:57540"/>
        <dbReference type="ChEBI" id="CHEBI:57945"/>
        <dbReference type="EC" id="7.2.1.1"/>
    </reaction>
</comment>
<feature type="transmembrane region" description="Helical" evidence="16">
    <location>
        <begin position="9"/>
        <end position="31"/>
    </location>
</feature>
<keyword evidence="15 16" id="KW-0739">Sodium transport</keyword>
<evidence type="ECO:0000256" key="6">
    <source>
        <dbReference type="ARBA" id="ARBA00022643"/>
    </source>
</evidence>
<dbReference type="Proteomes" id="UP000199452">
    <property type="component" value="Unassembled WGS sequence"/>
</dbReference>
<dbReference type="InterPro" id="IPR010204">
    <property type="entry name" value="NqrC"/>
</dbReference>
<keyword evidence="1 16" id="KW-0813">Transport</keyword>
<dbReference type="PANTHER" id="PTHR37838:SF1">
    <property type="entry name" value="NA(+)-TRANSLOCATING NADH-QUINONE REDUCTASE SUBUNIT C"/>
    <property type="match status" value="1"/>
</dbReference>
<keyword evidence="10 16" id="KW-0520">NAD</keyword>
<comment type="similarity">
    <text evidence="16 17">Belongs to the NqrC family.</text>
</comment>
<dbReference type="GO" id="GO:0005886">
    <property type="term" value="C:plasma membrane"/>
    <property type="evidence" value="ECO:0007669"/>
    <property type="project" value="UniProtKB-SubCell"/>
</dbReference>
<dbReference type="AlphaFoldDB" id="A0A1G6KE38"/>
<name>A0A1G6KE38_9BACT</name>
<dbReference type="STRING" id="1640674.SAMN05216323_102425"/>
<keyword evidence="2 16" id="KW-1003">Cell membrane</keyword>
<evidence type="ECO:0000256" key="15">
    <source>
        <dbReference type="ARBA" id="ARBA00023201"/>
    </source>
</evidence>
<evidence type="ECO:0000256" key="13">
    <source>
        <dbReference type="ARBA" id="ARBA00023075"/>
    </source>
</evidence>
<reference evidence="19 20" key="1">
    <citation type="submission" date="2016-09" db="EMBL/GenBank/DDBJ databases">
        <authorList>
            <person name="Capua I."/>
            <person name="De Benedictis P."/>
            <person name="Joannis T."/>
            <person name="Lombin L.H."/>
            <person name="Cattoli G."/>
        </authorList>
    </citation>
    <scope>NUCLEOTIDE SEQUENCE [LARGE SCALE GENOMIC DNA]</scope>
    <source>
        <strain evidence="19 20">A7P-90m</strain>
    </source>
</reference>
<evidence type="ECO:0000256" key="9">
    <source>
        <dbReference type="ARBA" id="ARBA00022989"/>
    </source>
</evidence>
<proteinExistence type="inferred from homology"/>
<keyword evidence="7 16" id="KW-0812">Transmembrane</keyword>
<feature type="domain" description="FMN-binding" evidence="18">
    <location>
        <begin position="132"/>
        <end position="230"/>
    </location>
</feature>
<dbReference type="Pfam" id="PF04205">
    <property type="entry name" value="FMN_bind"/>
    <property type="match status" value="1"/>
</dbReference>
<comment type="subcellular location">
    <subcellularLocation>
        <location evidence="16">Cell membrane</location>
        <topology evidence="16">Single-pass membrane protein</topology>
    </subcellularLocation>
</comment>
<keyword evidence="14 16" id="KW-0472">Membrane</keyword>
<keyword evidence="8 16" id="KW-1278">Translocase</keyword>
<dbReference type="NCBIfam" id="TIGR01938">
    <property type="entry name" value="nqrC"/>
    <property type="match status" value="1"/>
</dbReference>
<evidence type="ECO:0000256" key="3">
    <source>
        <dbReference type="ARBA" id="ARBA00022519"/>
    </source>
</evidence>
<keyword evidence="11 16" id="KW-0915">Sodium</keyword>
<evidence type="ECO:0000256" key="8">
    <source>
        <dbReference type="ARBA" id="ARBA00022967"/>
    </source>
</evidence>
<evidence type="ECO:0000313" key="20">
    <source>
        <dbReference type="Proteomes" id="UP000199452"/>
    </source>
</evidence>
<keyword evidence="4 16" id="KW-0597">Phosphoprotein</keyword>
<protein>
    <recommendedName>
        <fullName evidence="16 17">Na(+)-translocating NADH-quinone reductase subunit C</fullName>
        <shortName evidence="16 17">Na(+)-NQR subunit C</shortName>
        <shortName evidence="16 17">Na(+)-translocating NQR subunit C</shortName>
        <ecNumber evidence="16 17">7.2.1.1</ecNumber>
    </recommendedName>
    <alternativeName>
        <fullName evidence="16 17">NQR complex subunit C</fullName>
    </alternativeName>
    <alternativeName>
        <fullName evidence="16 17">NQR-1 subunit C</fullName>
    </alternativeName>
</protein>
<evidence type="ECO:0000256" key="16">
    <source>
        <dbReference type="HAMAP-Rule" id="MF_00427"/>
    </source>
</evidence>
<keyword evidence="5 16" id="KW-0285">Flavoprotein</keyword>
<evidence type="ECO:0000256" key="2">
    <source>
        <dbReference type="ARBA" id="ARBA00022475"/>
    </source>
</evidence>
<evidence type="ECO:0000256" key="4">
    <source>
        <dbReference type="ARBA" id="ARBA00022553"/>
    </source>
</evidence>
<dbReference type="OrthoDB" id="9813828at2"/>
<evidence type="ECO:0000256" key="1">
    <source>
        <dbReference type="ARBA" id="ARBA00022448"/>
    </source>
</evidence>
<comment type="cofactor">
    <cofactor evidence="16 17">
        <name>FMN</name>
        <dbReference type="ChEBI" id="CHEBI:58210"/>
    </cofactor>
</comment>
<keyword evidence="20" id="KW-1185">Reference proteome</keyword>
<evidence type="ECO:0000256" key="10">
    <source>
        <dbReference type="ARBA" id="ARBA00023027"/>
    </source>
</evidence>
<dbReference type="HAMAP" id="MF_00427">
    <property type="entry name" value="NqrC"/>
    <property type="match status" value="1"/>
</dbReference>
<dbReference type="GO" id="GO:0016655">
    <property type="term" value="F:oxidoreductase activity, acting on NAD(P)H, quinone or similar compound as acceptor"/>
    <property type="evidence" value="ECO:0007669"/>
    <property type="project" value="UniProtKB-UniRule"/>
</dbReference>
<evidence type="ECO:0000256" key="17">
    <source>
        <dbReference type="PIRNR" id="PIRNR009437"/>
    </source>
</evidence>
<dbReference type="InterPro" id="IPR007329">
    <property type="entry name" value="FMN-bd"/>
</dbReference>
<gene>
    <name evidence="16" type="primary">nqrC</name>
    <name evidence="19" type="ORF">SAMN05216323_102425</name>
</gene>
<comment type="caution">
    <text evidence="16">Lacks conserved residue(s) required for the propagation of feature annotation.</text>
</comment>
<dbReference type="SMART" id="SM00900">
    <property type="entry name" value="FMN_bind"/>
    <property type="match status" value="1"/>
</dbReference>
<keyword evidence="3" id="KW-0997">Cell inner membrane</keyword>
<dbReference type="RefSeq" id="WP_092437709.1">
    <property type="nucleotide sequence ID" value="NZ_FMYP01000024.1"/>
</dbReference>
<organism evidence="19 20">
    <name type="scientific">Williamwhitmania taraxaci</name>
    <dbReference type="NCBI Taxonomy" id="1640674"/>
    <lineage>
        <taxon>Bacteria</taxon>
        <taxon>Pseudomonadati</taxon>
        <taxon>Bacteroidota</taxon>
        <taxon>Bacteroidia</taxon>
        <taxon>Bacteroidales</taxon>
        <taxon>Williamwhitmaniaceae</taxon>
        <taxon>Williamwhitmania</taxon>
    </lineage>
</organism>
<feature type="modified residue" description="FMN phosphoryl threonine" evidence="16">
    <location>
        <position position="213"/>
    </location>
</feature>
<comment type="subunit">
    <text evidence="16 17">Composed of six subunits; NqrA, NqrB, NqrC, NqrD, NqrE and NqrF.</text>
</comment>
<keyword evidence="9 16" id="KW-1133">Transmembrane helix</keyword>
<dbReference type="GO" id="GO:0010181">
    <property type="term" value="F:FMN binding"/>
    <property type="evidence" value="ECO:0007669"/>
    <property type="project" value="UniProtKB-UniRule"/>
</dbReference>
<dbReference type="EMBL" id="FMYP01000024">
    <property type="protein sequence ID" value="SDC28576.1"/>
    <property type="molecule type" value="Genomic_DNA"/>
</dbReference>
<evidence type="ECO:0000256" key="11">
    <source>
        <dbReference type="ARBA" id="ARBA00023053"/>
    </source>
</evidence>
<evidence type="ECO:0000256" key="12">
    <source>
        <dbReference type="ARBA" id="ARBA00023065"/>
    </source>
</evidence>
<evidence type="ECO:0000313" key="19">
    <source>
        <dbReference type="EMBL" id="SDC28576.1"/>
    </source>
</evidence>
<evidence type="ECO:0000256" key="14">
    <source>
        <dbReference type="ARBA" id="ARBA00023136"/>
    </source>
</evidence>
<accession>A0A1G6KE38</accession>
<dbReference type="PANTHER" id="PTHR37838">
    <property type="entry name" value="NA(+)-TRANSLOCATING NADH-QUINONE REDUCTASE SUBUNIT C"/>
    <property type="match status" value="1"/>
</dbReference>
<sequence>MNKESNRYIFIYSSVMVVVVAALLAVAALGLKPFQDKNAEIEKKLNILMAVGKLIPADVASKNQWVEAQYEKYIVKSYVIDSLGSIKGGVDAFTVDMKQEIAKKGSDRNLPIFEFRNDDSSSLFIIPVRGRGLWGPIWGYVALEKDYNTISGSTFDHQGETPGLGAEINTAAFQSQFKGKKLFEGDQFVSLKVMKGGNPASGVHEVDGISGGTLTSKGLEAMIANSLRPYQLYFQKNKKN</sequence>
<dbReference type="GO" id="GO:0006814">
    <property type="term" value="P:sodium ion transport"/>
    <property type="evidence" value="ECO:0007669"/>
    <property type="project" value="UniProtKB-UniRule"/>
</dbReference>